<reference evidence="3" key="1">
    <citation type="journal article" date="2015" name="PLoS Genet.">
        <title>The dynamic genome and transcriptome of the human fungal pathogen Blastomyces and close relative Emmonsia.</title>
        <authorList>
            <person name="Munoz J.F."/>
            <person name="Gauthier G.M."/>
            <person name="Desjardins C.A."/>
            <person name="Gallo J.E."/>
            <person name="Holder J."/>
            <person name="Sullivan T.D."/>
            <person name="Marty A.J."/>
            <person name="Carmen J.C."/>
            <person name="Chen Z."/>
            <person name="Ding L."/>
            <person name="Gujja S."/>
            <person name="Magrini V."/>
            <person name="Misas E."/>
            <person name="Mitreva M."/>
            <person name="Priest M."/>
            <person name="Saif S."/>
            <person name="Whiston E.A."/>
            <person name="Young S."/>
            <person name="Zeng Q."/>
            <person name="Goldman W.E."/>
            <person name="Mardis E.R."/>
            <person name="Taylor J.W."/>
            <person name="McEwen J.G."/>
            <person name="Clay O.K."/>
            <person name="Klein B.S."/>
            <person name="Cuomo C.A."/>
        </authorList>
    </citation>
    <scope>NUCLEOTIDE SEQUENCE [LARGE SCALE GENOMIC DNA]</scope>
    <source>
        <strain evidence="3">ER-3 / ATCC MYA-2586</strain>
    </source>
</reference>
<evidence type="ECO:0000259" key="1">
    <source>
        <dbReference type="SMART" id="SM01163"/>
    </source>
</evidence>
<dbReference type="InterPro" id="IPR014811">
    <property type="entry name" value="ArgoL1"/>
</dbReference>
<protein>
    <submittedName>
        <fullName evidence="2">RNA interference and silencing protein</fullName>
    </submittedName>
</protein>
<evidence type="ECO:0000313" key="2">
    <source>
        <dbReference type="EMBL" id="EEQ88987.2"/>
    </source>
</evidence>
<dbReference type="RefSeq" id="XP_045276008.1">
    <property type="nucleotide sequence ID" value="XM_045419779.1"/>
</dbReference>
<dbReference type="EMBL" id="EQ999976">
    <property type="protein sequence ID" value="EEQ88987.2"/>
    <property type="molecule type" value="Genomic_DNA"/>
</dbReference>
<dbReference type="Proteomes" id="UP000002039">
    <property type="component" value="Unassembled WGS sequence"/>
</dbReference>
<dbReference type="Pfam" id="PF08699">
    <property type="entry name" value="ArgoL1"/>
    <property type="match status" value="1"/>
</dbReference>
<accession>A0ABP2F157</accession>
<proteinExistence type="predicted"/>
<keyword evidence="3" id="KW-1185">Reference proteome</keyword>
<evidence type="ECO:0000313" key="3">
    <source>
        <dbReference type="Proteomes" id="UP000002039"/>
    </source>
</evidence>
<dbReference type="Pfam" id="PF16486">
    <property type="entry name" value="ArgoN"/>
    <property type="match status" value="1"/>
</dbReference>
<feature type="domain" description="Argonaute linker 1" evidence="1">
    <location>
        <begin position="220"/>
        <end position="270"/>
    </location>
</feature>
<organism evidence="2 3">
    <name type="scientific">Ajellomyces dermatitidis (strain ER-3 / ATCC MYA-2586)</name>
    <name type="common">Blastomyces dermatitidis</name>
    <dbReference type="NCBI Taxonomy" id="559297"/>
    <lineage>
        <taxon>Eukaryota</taxon>
        <taxon>Fungi</taxon>
        <taxon>Dikarya</taxon>
        <taxon>Ascomycota</taxon>
        <taxon>Pezizomycotina</taxon>
        <taxon>Eurotiomycetes</taxon>
        <taxon>Eurotiomycetidae</taxon>
        <taxon>Onygenales</taxon>
        <taxon>Ajellomycetaceae</taxon>
        <taxon>Blastomyces</taxon>
    </lineage>
</organism>
<name>A0ABP2F157_AJEDR</name>
<gene>
    <name evidence="2" type="ORF">BDCG_04106</name>
</gene>
<sequence>MLNANHGAGIEDGVASVEIAEAEEEVDEVIPEGEEPAVVLEVIEVEARVVVVVEVEEEDQDPKVVKVEDALHPMTKKTFNLGSLKLIKGFPSCPGSAQRPLAGSVPGSCSCCSSQRNWHQGNLATDFRSTLVSKTKFSSDETIIEVHYCSEGEDEPAARATTYKVRVLYMKSLSISELTNYLNFTDLGQSFVGKQELMQALNIFLNHYAKSADNLATIGLTKSFSLHQNAARGDLSSSLEVIQGFFLSVRIATCRILVNINISHGAFYHTGSLPALMSSYSVWNTVVLEKFLKLVRVQTTHLPEKCNRANEVIPRVKTIFGLARMDDGLGMAHPPCVRQHGAGAKDVEFWLDGEASSPGALKAEAKGQGQRDG</sequence>
<dbReference type="SMART" id="SM01163">
    <property type="entry name" value="DUF1785"/>
    <property type="match status" value="1"/>
</dbReference>
<dbReference type="PANTHER" id="PTHR22891">
    <property type="entry name" value="EUKARYOTIC TRANSLATION INITIATION FACTOR 2C"/>
    <property type="match status" value="1"/>
</dbReference>
<dbReference type="GeneID" id="69026320"/>
<dbReference type="InterPro" id="IPR032474">
    <property type="entry name" value="Argonaute_N"/>
</dbReference>